<dbReference type="PANTHER" id="PTHR45913">
    <property type="entry name" value="EPM2A-INTERACTING PROTEIN 1"/>
    <property type="match status" value="1"/>
</dbReference>
<dbReference type="EMBL" id="UYRU01059607">
    <property type="protein sequence ID" value="VDN14549.1"/>
    <property type="molecule type" value="Genomic_DNA"/>
</dbReference>
<proteinExistence type="predicted"/>
<name>A0A3P7P124_DIBLA</name>
<dbReference type="PANTHER" id="PTHR45913:SF10">
    <property type="entry name" value="DUF4371 DOMAIN-CONTAINING PROTEIN"/>
    <property type="match status" value="1"/>
</dbReference>
<evidence type="ECO:0000313" key="1">
    <source>
        <dbReference type="EMBL" id="VDN14549.1"/>
    </source>
</evidence>
<dbReference type="OrthoDB" id="8934564at2759"/>
<dbReference type="Proteomes" id="UP000281553">
    <property type="component" value="Unassembled WGS sequence"/>
</dbReference>
<keyword evidence="2" id="KW-1185">Reference proteome</keyword>
<evidence type="ECO:0000313" key="2">
    <source>
        <dbReference type="Proteomes" id="UP000281553"/>
    </source>
</evidence>
<organism evidence="1 2">
    <name type="scientific">Dibothriocephalus latus</name>
    <name type="common">Fish tapeworm</name>
    <name type="synonym">Diphyllobothrium latum</name>
    <dbReference type="NCBI Taxonomy" id="60516"/>
    <lineage>
        <taxon>Eukaryota</taxon>
        <taxon>Metazoa</taxon>
        <taxon>Spiralia</taxon>
        <taxon>Lophotrochozoa</taxon>
        <taxon>Platyhelminthes</taxon>
        <taxon>Cestoda</taxon>
        <taxon>Eucestoda</taxon>
        <taxon>Diphyllobothriidea</taxon>
        <taxon>Diphyllobothriidae</taxon>
        <taxon>Dibothriocephalus</taxon>
    </lineage>
</organism>
<dbReference type="AlphaFoldDB" id="A0A3P7P124"/>
<accession>A0A3P7P124</accession>
<sequence length="131" mass="14838">MPLLAKADNERTILMANHVEETQLKAIKASPFFSLALDDSREASHLAQFSVIARYAAVDTLRKVSLAVLPIKGSTRGENLLKSFMELAQKKLPMDKLCGFVALVFEHENRLILRFHWILHQEALCAQMYDV</sequence>
<gene>
    <name evidence="1" type="ORF">DILT_LOCUS10380</name>
</gene>
<reference evidence="1 2" key="1">
    <citation type="submission" date="2018-11" db="EMBL/GenBank/DDBJ databases">
        <authorList>
            <consortium name="Pathogen Informatics"/>
        </authorList>
    </citation>
    <scope>NUCLEOTIDE SEQUENCE [LARGE SCALE GENOMIC DNA]</scope>
</reference>
<protein>
    <submittedName>
        <fullName evidence="1">Uncharacterized protein</fullName>
    </submittedName>
</protein>